<proteinExistence type="predicted"/>
<evidence type="ECO:0000256" key="3">
    <source>
        <dbReference type="ARBA" id="ARBA00022723"/>
    </source>
</evidence>
<gene>
    <name evidence="9" type="ORF">EYH02_01370</name>
</gene>
<evidence type="ECO:0000256" key="5">
    <source>
        <dbReference type="ARBA" id="ARBA00023014"/>
    </source>
</evidence>
<feature type="domain" description="Radical SAM core" evidence="8">
    <location>
        <begin position="192"/>
        <end position="432"/>
    </location>
</feature>
<keyword evidence="6" id="KW-0472">Membrane</keyword>
<evidence type="ECO:0000256" key="2">
    <source>
        <dbReference type="ARBA" id="ARBA00022691"/>
    </source>
</evidence>
<evidence type="ECO:0000256" key="4">
    <source>
        <dbReference type="ARBA" id="ARBA00023004"/>
    </source>
</evidence>
<comment type="caution">
    <text evidence="9">The sequence shown here is derived from an EMBL/GenBank/DDBJ whole genome shotgun (WGS) entry which is preliminary data.</text>
</comment>
<keyword evidence="4" id="KW-0408">Iron</keyword>
<feature type="transmembrane region" description="Helical" evidence="6">
    <location>
        <begin position="84"/>
        <end position="103"/>
    </location>
</feature>
<evidence type="ECO:0000259" key="8">
    <source>
        <dbReference type="PROSITE" id="PS51918"/>
    </source>
</evidence>
<dbReference type="GO" id="GO:0003824">
    <property type="term" value="F:catalytic activity"/>
    <property type="evidence" value="ECO:0007669"/>
    <property type="project" value="InterPro"/>
</dbReference>
<dbReference type="CDD" id="cd01335">
    <property type="entry name" value="Radical_SAM"/>
    <property type="match status" value="1"/>
</dbReference>
<feature type="transmembrane region" description="Helical" evidence="6">
    <location>
        <begin position="12"/>
        <end position="36"/>
    </location>
</feature>
<dbReference type="CDD" id="cd02068">
    <property type="entry name" value="radical_SAM_B12_BD"/>
    <property type="match status" value="1"/>
</dbReference>
<evidence type="ECO:0000313" key="9">
    <source>
        <dbReference type="EMBL" id="HIP56712.1"/>
    </source>
</evidence>
<dbReference type="PROSITE" id="PS51332">
    <property type="entry name" value="B12_BINDING"/>
    <property type="match status" value="1"/>
</dbReference>
<keyword evidence="6" id="KW-1133">Transmembrane helix</keyword>
<reference evidence="9" key="1">
    <citation type="journal article" date="2020" name="ISME J.">
        <title>Gammaproteobacteria mediating utilization of methyl-, sulfur- and petroleum organic compounds in deep ocean hydrothermal plumes.</title>
        <authorList>
            <person name="Zhou Z."/>
            <person name="Liu Y."/>
            <person name="Pan J."/>
            <person name="Cron B.R."/>
            <person name="Toner B.M."/>
            <person name="Anantharaman K."/>
            <person name="Breier J.A."/>
            <person name="Dick G.J."/>
            <person name="Li M."/>
        </authorList>
    </citation>
    <scope>NUCLEOTIDE SEQUENCE</scope>
    <source>
        <strain evidence="9">SZUA-1435</strain>
    </source>
</reference>
<feature type="domain" description="B12-binding" evidence="7">
    <location>
        <begin position="27"/>
        <end position="161"/>
    </location>
</feature>
<sequence length="464" mass="52717">MEWKGVRCLRGVEGVCWCGYLWVAVCMGDTAFVVVYSRDSKYSAYVVVAAVESTLRSVDVYMLRWDRDIDVVERVARLGNRYRRVVVGFPILTPQVLYVAHLVRLLRRYVPRAILVAGGPHATGDPLGTLTKLGFDVVVYGEGEDTVVEMLNEVDGGGDYRVCGTAYMDGDKLVVKKRSGCVDLDRYPPYPYWRELFCPIEIMRGCVSACRFCQVSYMFGRPRYRSIERVVEYAEIMWSRGLRDLRFIAPNSFAYGSADGIRPNVSTVLELLERLRSRASRYGGRIFFGSFPSEVRPDSVVEDLVRELRKLVDNKRVIIGAQSGSNRVLKAIHRGHTIEDVFEATEILLRYGFSVDIDFIFGLPGETREDIEATIKAMERLAMMGAKIHAHTFIPLPGTPFDSAPPGRVDPEVRKVVAKLIGLGKAYGEWIEQEKLAQMIHDLRAKRMVYTRREWASRARFLYC</sequence>
<organism evidence="9 10">
    <name type="scientific">Ignisphaera aggregans</name>
    <dbReference type="NCBI Taxonomy" id="334771"/>
    <lineage>
        <taxon>Archaea</taxon>
        <taxon>Thermoproteota</taxon>
        <taxon>Thermoprotei</taxon>
        <taxon>Desulfurococcales</taxon>
        <taxon>Desulfurococcaceae</taxon>
        <taxon>Ignisphaera</taxon>
    </lineage>
</organism>
<dbReference type="NCBIfam" id="TIGR04013">
    <property type="entry name" value="B12_SAM_MJ_1487"/>
    <property type="match status" value="1"/>
</dbReference>
<dbReference type="SFLD" id="SFLDG01082">
    <property type="entry name" value="B12-binding_domain_containing"/>
    <property type="match status" value="1"/>
</dbReference>
<accession>A0A832YY61</accession>
<evidence type="ECO:0000256" key="1">
    <source>
        <dbReference type="ARBA" id="ARBA00001966"/>
    </source>
</evidence>
<keyword evidence="2" id="KW-0949">S-adenosyl-L-methionine</keyword>
<dbReference type="PANTHER" id="PTHR43409">
    <property type="entry name" value="ANAEROBIC MAGNESIUM-PROTOPORPHYRIN IX MONOMETHYL ESTER CYCLASE-RELATED"/>
    <property type="match status" value="1"/>
</dbReference>
<evidence type="ECO:0000259" key="7">
    <source>
        <dbReference type="PROSITE" id="PS51332"/>
    </source>
</evidence>
<dbReference type="Proteomes" id="UP000605805">
    <property type="component" value="Unassembled WGS sequence"/>
</dbReference>
<dbReference type="InterPro" id="IPR006638">
    <property type="entry name" value="Elp3/MiaA/NifB-like_rSAM"/>
</dbReference>
<keyword evidence="5" id="KW-0411">Iron-sulfur</keyword>
<dbReference type="GO" id="GO:0046872">
    <property type="term" value="F:metal ion binding"/>
    <property type="evidence" value="ECO:0007669"/>
    <property type="project" value="UniProtKB-KW"/>
</dbReference>
<dbReference type="PANTHER" id="PTHR43409:SF17">
    <property type="entry name" value="METHYLTHIOTRANSFERASE MJ0865-RELATED"/>
    <property type="match status" value="1"/>
</dbReference>
<dbReference type="AlphaFoldDB" id="A0A832YY61"/>
<keyword evidence="3" id="KW-0479">Metal-binding</keyword>
<dbReference type="SUPFAM" id="SSF102114">
    <property type="entry name" value="Radical SAM enzymes"/>
    <property type="match status" value="1"/>
</dbReference>
<dbReference type="Gene3D" id="3.40.50.280">
    <property type="entry name" value="Cobalamin-binding domain"/>
    <property type="match status" value="1"/>
</dbReference>
<name>A0A832YY61_9CREN</name>
<dbReference type="Gene3D" id="3.80.30.20">
    <property type="entry name" value="tm_1862 like domain"/>
    <property type="match status" value="1"/>
</dbReference>
<dbReference type="SFLD" id="SFLDS00029">
    <property type="entry name" value="Radical_SAM"/>
    <property type="match status" value="1"/>
</dbReference>
<dbReference type="Pfam" id="PF02310">
    <property type="entry name" value="B12-binding"/>
    <property type="match status" value="1"/>
</dbReference>
<dbReference type="GO" id="GO:0051536">
    <property type="term" value="F:iron-sulfur cluster binding"/>
    <property type="evidence" value="ECO:0007669"/>
    <property type="project" value="UniProtKB-KW"/>
</dbReference>
<dbReference type="SMART" id="SM00729">
    <property type="entry name" value="Elp3"/>
    <property type="match status" value="1"/>
</dbReference>
<evidence type="ECO:0000256" key="6">
    <source>
        <dbReference type="SAM" id="Phobius"/>
    </source>
</evidence>
<dbReference type="InterPro" id="IPR023980">
    <property type="entry name" value="CHP04013_B12-bd/rSAM"/>
</dbReference>
<comment type="cofactor">
    <cofactor evidence="1">
        <name>[4Fe-4S] cluster</name>
        <dbReference type="ChEBI" id="CHEBI:49883"/>
    </cofactor>
</comment>
<dbReference type="EMBL" id="DQTV01000031">
    <property type="protein sequence ID" value="HIP56712.1"/>
    <property type="molecule type" value="Genomic_DNA"/>
</dbReference>
<protein>
    <submittedName>
        <fullName evidence="9">TIGR04013 family B12-binding domain/radical SAM domain-containing protein</fullName>
    </submittedName>
</protein>
<dbReference type="InterPro" id="IPR006158">
    <property type="entry name" value="Cobalamin-bd"/>
</dbReference>
<dbReference type="InterPro" id="IPR023404">
    <property type="entry name" value="rSAM_horseshoe"/>
</dbReference>
<dbReference type="PROSITE" id="PS51918">
    <property type="entry name" value="RADICAL_SAM"/>
    <property type="match status" value="1"/>
</dbReference>
<keyword evidence="6" id="KW-0812">Transmembrane</keyword>
<dbReference type="GO" id="GO:0031419">
    <property type="term" value="F:cobalamin binding"/>
    <property type="evidence" value="ECO:0007669"/>
    <property type="project" value="InterPro"/>
</dbReference>
<dbReference type="Pfam" id="PF04055">
    <property type="entry name" value="Radical_SAM"/>
    <property type="match status" value="1"/>
</dbReference>
<dbReference type="InterPro" id="IPR058240">
    <property type="entry name" value="rSAM_sf"/>
</dbReference>
<dbReference type="InterPro" id="IPR051198">
    <property type="entry name" value="BchE-like"/>
</dbReference>
<dbReference type="InterPro" id="IPR007197">
    <property type="entry name" value="rSAM"/>
</dbReference>
<evidence type="ECO:0000313" key="10">
    <source>
        <dbReference type="Proteomes" id="UP000605805"/>
    </source>
</evidence>